<reference evidence="2" key="1">
    <citation type="submission" date="2020-02" db="EMBL/GenBank/DDBJ databases">
        <authorList>
            <person name="Meier V. D."/>
        </authorList>
    </citation>
    <scope>NUCLEOTIDE SEQUENCE</scope>
    <source>
        <strain evidence="2">AVDCRST_MAG34</strain>
    </source>
</reference>
<accession>A0A6J4LSF5</accession>
<proteinExistence type="predicted"/>
<dbReference type="EMBL" id="CADCUI010000019">
    <property type="protein sequence ID" value="CAA9340457.1"/>
    <property type="molecule type" value="Genomic_DNA"/>
</dbReference>
<feature type="compositionally biased region" description="Basic residues" evidence="1">
    <location>
        <begin position="28"/>
        <end position="51"/>
    </location>
</feature>
<feature type="non-terminal residue" evidence="2">
    <location>
        <position position="120"/>
    </location>
</feature>
<organism evidence="2">
    <name type="scientific">uncultured Nocardioidaceae bacterium</name>
    <dbReference type="NCBI Taxonomy" id="253824"/>
    <lineage>
        <taxon>Bacteria</taxon>
        <taxon>Bacillati</taxon>
        <taxon>Actinomycetota</taxon>
        <taxon>Actinomycetes</taxon>
        <taxon>Propionibacteriales</taxon>
        <taxon>Nocardioidaceae</taxon>
        <taxon>environmental samples</taxon>
    </lineage>
</organism>
<feature type="non-terminal residue" evidence="2">
    <location>
        <position position="1"/>
    </location>
</feature>
<evidence type="ECO:0000256" key="1">
    <source>
        <dbReference type="SAM" id="MobiDB-lite"/>
    </source>
</evidence>
<feature type="region of interest" description="Disordered" evidence="1">
    <location>
        <begin position="1"/>
        <end position="120"/>
    </location>
</feature>
<sequence length="120" mass="12846">GPDPAVDVRRHARPRGGRPVPHHTGAAHPHRGQHRGGARGGPRSHRRLRAGRRVDASSGGSRPRLGGAGRCPRPGVPHPGHVRPRSGVPRAVRRRLRAGREDRPGARRAGAGRRPWTGAL</sequence>
<dbReference type="AlphaFoldDB" id="A0A6J4LSF5"/>
<name>A0A6J4LSF5_9ACTN</name>
<evidence type="ECO:0000313" key="2">
    <source>
        <dbReference type="EMBL" id="CAA9340457.1"/>
    </source>
</evidence>
<gene>
    <name evidence="2" type="ORF">AVDCRST_MAG34-770</name>
</gene>
<protein>
    <submittedName>
        <fullName evidence="2">Uncharacterized protein</fullName>
    </submittedName>
</protein>